<name>A0A7I8DIG5_9FIRM</name>
<dbReference type="GO" id="GO:0019068">
    <property type="term" value="P:virion assembly"/>
    <property type="evidence" value="ECO:0007669"/>
    <property type="project" value="InterPro"/>
</dbReference>
<dbReference type="GO" id="GO:0005198">
    <property type="term" value="F:structural molecule activity"/>
    <property type="evidence" value="ECO:0007669"/>
    <property type="project" value="InterPro"/>
</dbReference>
<sequence length="527" mass="59522">MGIIDNFYYNINPEKALKRETARYKVDMLRDMGFKNSGYDEGGASKRKNSMKGWPAKSKSPQKDIDLNLNTLRQRARSLYMTAPIATSAIKTNRTNVIGSGLVLKSRIDHEVIGISHEEADILEKQIEKEWALWSESKMCDNNRQHIFVELQQIALVSWLMNGDCIGLIKYKDATPYMPYQLRIKLIEGDKISNPNSYGYSIDLSLTNEKNSNRIVNGIEVDDDGAVIAYYVSNSYIDDYDTHKEWTRVEAYGELTGNPNVIHIFEAERCEQYRGVPFLAPVIETLKQLTRYTEAEIMAAVINGMFTVFVKTTEGEDDIDFEGVEEELVDGLDKSSYELGNGLINFLKQGEDIEVVDAKRPNINFDGFVNAMTKYIGAALEIPVELLTKNFTASYSASRAALLEAWKSFRMRRTWFANGFCQPIYELWLSEAVAKGRVNAPGFFLDPLIKKAYCRAEWNGPAQGQLNPVVEVQAAALKVEKGFSTREKETIEMNGGNFDSNVEQLALENQKMSKIINLDGGTTNYES</sequence>
<proteinExistence type="predicted"/>
<gene>
    <name evidence="2" type="ORF">bsdcttw_11430</name>
</gene>
<evidence type="ECO:0008006" key="4">
    <source>
        <dbReference type="Google" id="ProtNLM"/>
    </source>
</evidence>
<dbReference type="NCBIfam" id="TIGR01539">
    <property type="entry name" value="portal_lambda"/>
    <property type="match status" value="1"/>
</dbReference>
<dbReference type="KEGG" id="acht:bsdcttw_11430"/>
<dbReference type="InterPro" id="IPR006429">
    <property type="entry name" value="Phage_lambda_portal"/>
</dbReference>
<protein>
    <recommendedName>
        <fullName evidence="4">Phage portal protein</fullName>
    </recommendedName>
</protein>
<evidence type="ECO:0000313" key="2">
    <source>
        <dbReference type="EMBL" id="BCJ98102.1"/>
    </source>
</evidence>
<feature type="region of interest" description="Disordered" evidence="1">
    <location>
        <begin position="39"/>
        <end position="62"/>
    </location>
</feature>
<evidence type="ECO:0000313" key="3">
    <source>
        <dbReference type="Proteomes" id="UP000515703"/>
    </source>
</evidence>
<accession>A0A7I8DIG5</accession>
<reference evidence="2 3" key="1">
    <citation type="submission" date="2020-08" db="EMBL/GenBank/DDBJ databases">
        <title>Draft genome sequencing of an Anaerocolumna strain isolated from anoxic soil subjected to BSD treatment.</title>
        <authorList>
            <person name="Uek A."/>
            <person name="Tonouchi A."/>
        </authorList>
    </citation>
    <scope>NUCLEOTIDE SEQUENCE [LARGE SCALE GENOMIC DNA]</scope>
    <source>
        <strain evidence="2 3">CTTW</strain>
    </source>
</reference>
<organism evidence="2 3">
    <name type="scientific">Anaerocolumna chitinilytica</name>
    <dbReference type="NCBI Taxonomy" id="1727145"/>
    <lineage>
        <taxon>Bacteria</taxon>
        <taxon>Bacillati</taxon>
        <taxon>Bacillota</taxon>
        <taxon>Clostridia</taxon>
        <taxon>Lachnospirales</taxon>
        <taxon>Lachnospiraceae</taxon>
        <taxon>Anaerocolumna</taxon>
    </lineage>
</organism>
<dbReference type="AlphaFoldDB" id="A0A7I8DIG5"/>
<dbReference type="EMBL" id="AP023368">
    <property type="protein sequence ID" value="BCJ98102.1"/>
    <property type="molecule type" value="Genomic_DNA"/>
</dbReference>
<dbReference type="RefSeq" id="WP_185258452.1">
    <property type="nucleotide sequence ID" value="NZ_AP023368.1"/>
</dbReference>
<reference evidence="2 3" key="2">
    <citation type="submission" date="2020-08" db="EMBL/GenBank/DDBJ databases">
        <authorList>
            <person name="Ueki A."/>
            <person name="Tonouchi A."/>
        </authorList>
    </citation>
    <scope>NUCLEOTIDE SEQUENCE [LARGE SCALE GENOMIC DNA]</scope>
    <source>
        <strain evidence="2 3">CTTW</strain>
    </source>
</reference>
<dbReference type="Pfam" id="PF05136">
    <property type="entry name" value="Phage_portal_2"/>
    <property type="match status" value="1"/>
</dbReference>
<evidence type="ECO:0000256" key="1">
    <source>
        <dbReference type="SAM" id="MobiDB-lite"/>
    </source>
</evidence>
<keyword evidence="3" id="KW-1185">Reference proteome</keyword>
<dbReference type="Proteomes" id="UP000515703">
    <property type="component" value="Chromosome"/>
</dbReference>